<proteinExistence type="predicted"/>
<accession>A0A9X2Y1E5</accession>
<reference evidence="3" key="1">
    <citation type="submission" date="2022-09" db="EMBL/GenBank/DDBJ databases">
        <authorList>
            <person name="Yuan C."/>
            <person name="Ke Z."/>
        </authorList>
    </citation>
    <scope>NUCLEOTIDE SEQUENCE</scope>
    <source>
        <strain evidence="3">LB-8</strain>
    </source>
</reference>
<feature type="transmembrane region" description="Helical" evidence="1">
    <location>
        <begin position="76"/>
        <end position="97"/>
    </location>
</feature>
<keyword evidence="1" id="KW-0472">Membrane</keyword>
<dbReference type="RefSeq" id="WP_279300189.1">
    <property type="nucleotide sequence ID" value="NZ_JAOTIF010000045.1"/>
</dbReference>
<gene>
    <name evidence="3" type="ORF">OCK74_26780</name>
</gene>
<organism evidence="3 4">
    <name type="scientific">Paraflavisolibacter caeni</name>
    <dbReference type="NCBI Taxonomy" id="2982496"/>
    <lineage>
        <taxon>Bacteria</taxon>
        <taxon>Pseudomonadati</taxon>
        <taxon>Bacteroidota</taxon>
        <taxon>Chitinophagia</taxon>
        <taxon>Chitinophagales</taxon>
        <taxon>Chitinophagaceae</taxon>
        <taxon>Paraflavisolibacter</taxon>
    </lineage>
</organism>
<keyword evidence="1" id="KW-0812">Transmembrane</keyword>
<dbReference type="Pfam" id="PF13548">
    <property type="entry name" value="DUF4126"/>
    <property type="match status" value="1"/>
</dbReference>
<dbReference type="InterPro" id="IPR025196">
    <property type="entry name" value="DUF4126"/>
</dbReference>
<evidence type="ECO:0000259" key="2">
    <source>
        <dbReference type="Pfam" id="PF13548"/>
    </source>
</evidence>
<protein>
    <submittedName>
        <fullName evidence="3">DUF4126 domain-containing protein</fullName>
    </submittedName>
</protein>
<feature type="transmembrane region" description="Helical" evidence="1">
    <location>
        <begin position="161"/>
        <end position="183"/>
    </location>
</feature>
<dbReference type="AlphaFoldDB" id="A0A9X2Y1E5"/>
<name>A0A9X2Y1E5_9BACT</name>
<comment type="caution">
    <text evidence="3">The sequence shown here is derived from an EMBL/GenBank/DDBJ whole genome shotgun (WGS) entry which is preliminary data.</text>
</comment>
<dbReference type="EMBL" id="JAOTIF010000045">
    <property type="protein sequence ID" value="MCU7552752.1"/>
    <property type="molecule type" value="Genomic_DNA"/>
</dbReference>
<keyword evidence="1" id="KW-1133">Transmembrane helix</keyword>
<sequence>MDTNMLTQIAMGIALSACAGFRVFLPMLTAALATQLGWIHLPSDMHWLGSWAAIICFGTAAILEVIAYYIPFVDNLLDTIATPLSVAAGTMLAFSILPVGEQEPLIRWGLALLAGGSAAGTIQLGTGILRLLSSKTTAGTGNAIVATTENAAAASGSVLSLFIPVIMAVLLLFLIVWILVKLFSKVSSISRKKGSI</sequence>
<reference evidence="3" key="2">
    <citation type="submission" date="2023-04" db="EMBL/GenBank/DDBJ databases">
        <title>Paracnuella aquatica gen. nov., sp. nov., a member of the family Chitinophagaceae isolated from a hot spring.</title>
        <authorList>
            <person name="Wang C."/>
        </authorList>
    </citation>
    <scope>NUCLEOTIDE SEQUENCE</scope>
    <source>
        <strain evidence="3">LB-8</strain>
    </source>
</reference>
<evidence type="ECO:0000256" key="1">
    <source>
        <dbReference type="SAM" id="Phobius"/>
    </source>
</evidence>
<dbReference type="Proteomes" id="UP001155483">
    <property type="component" value="Unassembled WGS sequence"/>
</dbReference>
<keyword evidence="4" id="KW-1185">Reference proteome</keyword>
<feature type="transmembrane region" description="Helical" evidence="1">
    <location>
        <begin position="46"/>
        <end position="70"/>
    </location>
</feature>
<evidence type="ECO:0000313" key="4">
    <source>
        <dbReference type="Proteomes" id="UP001155483"/>
    </source>
</evidence>
<evidence type="ECO:0000313" key="3">
    <source>
        <dbReference type="EMBL" id="MCU7552752.1"/>
    </source>
</evidence>
<feature type="domain" description="DUF4126" evidence="2">
    <location>
        <begin position="9"/>
        <end position="180"/>
    </location>
</feature>
<feature type="transmembrane region" description="Helical" evidence="1">
    <location>
        <begin position="109"/>
        <end position="132"/>
    </location>
</feature>